<sequence length="52" mass="5955">AAHAQRAPQVLDLDFNYAEVLTTHCAQTQTNEIFESVALQRFQKFHCGSFDR</sequence>
<reference evidence="1 2" key="1">
    <citation type="journal article" date="2013" name="Proc. Natl. Acad. Sci. U.S.A.">
        <title>Improving the coverage of the cyanobacterial phylum using diversity-driven genome sequencing.</title>
        <authorList>
            <person name="Shih P.M."/>
            <person name="Wu D."/>
            <person name="Latifi A."/>
            <person name="Axen S.D."/>
            <person name="Fewer D.P."/>
            <person name="Talla E."/>
            <person name="Calteau A."/>
            <person name="Cai F."/>
            <person name="Tandeau de Marsac N."/>
            <person name="Rippka R."/>
            <person name="Herdman M."/>
            <person name="Sivonen K."/>
            <person name="Coursin T."/>
            <person name="Laurent T."/>
            <person name="Goodwin L."/>
            <person name="Nolan M."/>
            <person name="Davenport K.W."/>
            <person name="Han C.S."/>
            <person name="Rubin E.M."/>
            <person name="Eisen J.A."/>
            <person name="Woyke T."/>
            <person name="Gugger M."/>
            <person name="Kerfeld C.A."/>
        </authorList>
    </citation>
    <scope>NUCLEOTIDE SEQUENCE [LARGE SCALE GENOMIC DNA]</scope>
    <source>
        <strain evidence="1 2">PCC 7429</strain>
    </source>
</reference>
<comment type="caution">
    <text evidence="1">The sequence shown here is derived from an EMBL/GenBank/DDBJ whole genome shotgun (WGS) entry which is preliminary data.</text>
</comment>
<proteinExistence type="predicted"/>
<accession>L8MWW0</accession>
<dbReference type="Proteomes" id="UP000011201">
    <property type="component" value="Unassembled WGS sequence"/>
</dbReference>
<keyword evidence="2" id="KW-1185">Reference proteome</keyword>
<feature type="non-terminal residue" evidence="1">
    <location>
        <position position="1"/>
    </location>
</feature>
<evidence type="ECO:0000313" key="1">
    <source>
        <dbReference type="EMBL" id="ELS30488.1"/>
    </source>
</evidence>
<gene>
    <name evidence="1" type="ORF">Pse7429DRAFT_4323</name>
</gene>
<dbReference type="AlphaFoldDB" id="L8MWW0"/>
<organism evidence="1 2">
    <name type="scientific">Pseudanabaena biceps PCC 7429</name>
    <dbReference type="NCBI Taxonomy" id="927668"/>
    <lineage>
        <taxon>Bacteria</taxon>
        <taxon>Bacillati</taxon>
        <taxon>Cyanobacteriota</taxon>
        <taxon>Cyanophyceae</taxon>
        <taxon>Pseudanabaenales</taxon>
        <taxon>Pseudanabaenaceae</taxon>
        <taxon>Pseudanabaena</taxon>
    </lineage>
</organism>
<dbReference type="EMBL" id="ALWB01000308">
    <property type="protein sequence ID" value="ELS30488.1"/>
    <property type="molecule type" value="Genomic_DNA"/>
</dbReference>
<name>L8MWW0_9CYAN</name>
<protein>
    <submittedName>
        <fullName evidence="1">Uncharacterized protein</fullName>
    </submittedName>
</protein>
<evidence type="ECO:0000313" key="2">
    <source>
        <dbReference type="Proteomes" id="UP000011201"/>
    </source>
</evidence>